<dbReference type="Pfam" id="PF13385">
    <property type="entry name" value="Laminin_G_3"/>
    <property type="match status" value="2"/>
</dbReference>
<dbReference type="GO" id="GO:0005975">
    <property type="term" value="P:carbohydrate metabolic process"/>
    <property type="evidence" value="ECO:0007669"/>
    <property type="project" value="UniProtKB-ARBA"/>
</dbReference>
<dbReference type="PROSITE" id="PS51257">
    <property type="entry name" value="PROKAR_LIPOPROTEIN"/>
    <property type="match status" value="1"/>
</dbReference>
<evidence type="ECO:0000313" key="6">
    <source>
        <dbReference type="Proteomes" id="UP000298517"/>
    </source>
</evidence>
<evidence type="ECO:0000256" key="4">
    <source>
        <dbReference type="ARBA" id="ARBA00023157"/>
    </source>
</evidence>
<evidence type="ECO:0000313" key="5">
    <source>
        <dbReference type="EMBL" id="TEW75533.1"/>
    </source>
</evidence>
<dbReference type="RefSeq" id="WP_134247902.1">
    <property type="nucleotide sequence ID" value="NZ_SNQI01000002.1"/>
</dbReference>
<gene>
    <name evidence="5" type="ORF">E2488_08480</name>
</gene>
<keyword evidence="6" id="KW-1185">Reference proteome</keyword>
<evidence type="ECO:0000256" key="3">
    <source>
        <dbReference type="ARBA" id="ARBA00022837"/>
    </source>
</evidence>
<dbReference type="OrthoDB" id="1391570at2"/>
<dbReference type="PANTHER" id="PTHR19277:SF125">
    <property type="entry name" value="B6"/>
    <property type="match status" value="1"/>
</dbReference>
<dbReference type="AlphaFoldDB" id="A0A4Y8AVM3"/>
<dbReference type="GO" id="GO:0046872">
    <property type="term" value="F:metal ion binding"/>
    <property type="evidence" value="ECO:0007669"/>
    <property type="project" value="UniProtKB-KW"/>
</dbReference>
<keyword evidence="2" id="KW-0479">Metal-binding</keyword>
<keyword evidence="4" id="KW-1015">Disulfide bond</keyword>
<dbReference type="SUPFAM" id="SSF49899">
    <property type="entry name" value="Concanavalin A-like lectins/glucanases"/>
    <property type="match status" value="2"/>
</dbReference>
<protein>
    <submittedName>
        <fullName evidence="5">LamG domain-containing protein</fullName>
    </submittedName>
</protein>
<dbReference type="InterPro" id="IPR051360">
    <property type="entry name" value="Neuronal_Pentraxin_Related"/>
</dbReference>
<organism evidence="5 6">
    <name type="scientific">Gramella jeungdoensis</name>
    <dbReference type="NCBI Taxonomy" id="708091"/>
    <lineage>
        <taxon>Bacteria</taxon>
        <taxon>Pseudomonadati</taxon>
        <taxon>Bacteroidota</taxon>
        <taxon>Flavobacteriia</taxon>
        <taxon>Flavobacteriales</taxon>
        <taxon>Flavobacteriaceae</taxon>
        <taxon>Christiangramia</taxon>
    </lineage>
</organism>
<comment type="cofactor">
    <cofactor evidence="1">
        <name>Ca(2+)</name>
        <dbReference type="ChEBI" id="CHEBI:29108"/>
    </cofactor>
</comment>
<sequence>MKKLNIPNNIRHISNLLYPLALLILILISCSKNEEGWNDSRYFEKFGIYIYHTNPITGEEYTTEELAELSYNPKVKESYTEGQSVELSVVTEKEPVEVKVLLGSDLSVLEVISEFNTYNDSFRSKSFVSSLEDLNLLEIGDKTTLKFEILFKDNSIGAVLFDIKKKKVFVPNIEFFVYLKKQIGEVIGLNTEDKVVSREKNAEVGTIITLDGLSNKVEVINTPDLDFRHTEDFSVGIWVNTTATNSDPSIIGDKDWGSGSNKGFIFAFLGDNWKLNAGGSGNRIDISGNVINDGEWHFLMATFDRDGNATIYQDGVSLGSADMTALTDMNSGLPIQLGQDGTGFYGDWFEGKLGETYIYDYVLTPEQVAEINSLKTGAQLKTNAGTVKNIEVTNSGATISSEEGRYAFAFDGSNMVTLDNTSDLDFRHTGDFSIALWVNTTATNSDPSIIGDKDWGSGGNKGFIFPFKGSTWGVNAGDGNGNRIDLNGNAINDGEWHLLVATFDRDGDLTLYEDGGLVDSGNMAALGDINSGFPIRLAQDGTGTYGSWFEGKIANSTIFDYVLSPEEITALYNE</sequence>
<comment type="caution">
    <text evidence="5">The sequence shown here is derived from an EMBL/GenBank/DDBJ whole genome shotgun (WGS) entry which is preliminary data.</text>
</comment>
<dbReference type="Gene3D" id="2.60.120.200">
    <property type="match status" value="2"/>
</dbReference>
<dbReference type="InterPro" id="IPR013320">
    <property type="entry name" value="ConA-like_dom_sf"/>
</dbReference>
<proteinExistence type="predicted"/>
<name>A0A4Y8AVM3_9FLAO</name>
<keyword evidence="3" id="KW-0106">Calcium</keyword>
<reference evidence="5 6" key="1">
    <citation type="journal article" date="2011" name="J. Microbiol.">
        <title>Gramella jeungdoensis sp. nov., isolated from a solar saltern in Korea.</title>
        <authorList>
            <person name="Joung Y."/>
            <person name="Kim H."/>
            <person name="Jang T."/>
            <person name="Ahn T.S."/>
            <person name="Joh K."/>
        </authorList>
    </citation>
    <scope>NUCLEOTIDE SEQUENCE [LARGE SCALE GENOMIC DNA]</scope>
    <source>
        <strain evidence="5 6">KCTC 23123</strain>
    </source>
</reference>
<dbReference type="GO" id="GO:0004553">
    <property type="term" value="F:hydrolase activity, hydrolyzing O-glycosyl compounds"/>
    <property type="evidence" value="ECO:0007669"/>
    <property type="project" value="UniProtKB-ARBA"/>
</dbReference>
<dbReference type="Proteomes" id="UP000298517">
    <property type="component" value="Unassembled WGS sequence"/>
</dbReference>
<accession>A0A4Y8AVM3</accession>
<evidence type="ECO:0000256" key="2">
    <source>
        <dbReference type="ARBA" id="ARBA00022723"/>
    </source>
</evidence>
<evidence type="ECO:0000256" key="1">
    <source>
        <dbReference type="ARBA" id="ARBA00001913"/>
    </source>
</evidence>
<dbReference type="EMBL" id="SNQI01000002">
    <property type="protein sequence ID" value="TEW75533.1"/>
    <property type="molecule type" value="Genomic_DNA"/>
</dbReference>
<dbReference type="PANTHER" id="PTHR19277">
    <property type="entry name" value="PENTRAXIN"/>
    <property type="match status" value="1"/>
</dbReference>